<feature type="compositionally biased region" description="Low complexity" evidence="1">
    <location>
        <begin position="416"/>
        <end position="430"/>
    </location>
</feature>
<feature type="compositionally biased region" description="Polar residues" evidence="1">
    <location>
        <begin position="117"/>
        <end position="127"/>
    </location>
</feature>
<evidence type="ECO:0000313" key="2">
    <source>
        <dbReference type="EMBL" id="KAL1869117.1"/>
    </source>
</evidence>
<name>A0ABR3WZM2_9PEZI</name>
<feature type="compositionally biased region" description="Polar residues" evidence="1">
    <location>
        <begin position="494"/>
        <end position="503"/>
    </location>
</feature>
<protein>
    <recommendedName>
        <fullName evidence="4">Oxidoreductase-like protein</fullName>
    </recommendedName>
</protein>
<keyword evidence="3" id="KW-1185">Reference proteome</keyword>
<feature type="compositionally biased region" description="Polar residues" evidence="1">
    <location>
        <begin position="89"/>
        <end position="100"/>
    </location>
</feature>
<feature type="region of interest" description="Disordered" evidence="1">
    <location>
        <begin position="151"/>
        <end position="308"/>
    </location>
</feature>
<feature type="region of interest" description="Disordered" evidence="1">
    <location>
        <begin position="75"/>
        <end position="139"/>
    </location>
</feature>
<feature type="compositionally biased region" description="Polar residues" evidence="1">
    <location>
        <begin position="466"/>
        <end position="475"/>
    </location>
</feature>
<dbReference type="Proteomes" id="UP001583177">
    <property type="component" value="Unassembled WGS sequence"/>
</dbReference>
<feature type="region of interest" description="Disordered" evidence="1">
    <location>
        <begin position="416"/>
        <end position="436"/>
    </location>
</feature>
<feature type="compositionally biased region" description="Gly residues" evidence="1">
    <location>
        <begin position="624"/>
        <end position="635"/>
    </location>
</feature>
<evidence type="ECO:0000313" key="3">
    <source>
        <dbReference type="Proteomes" id="UP001583177"/>
    </source>
</evidence>
<dbReference type="EMBL" id="JAWRVE010000042">
    <property type="protein sequence ID" value="KAL1869117.1"/>
    <property type="molecule type" value="Genomic_DNA"/>
</dbReference>
<reference evidence="2 3" key="1">
    <citation type="journal article" date="2024" name="IMA Fungus">
        <title>IMA Genome - F19 : A genome assembly and annotation guide to empower mycologists, including annotated draft genome sequences of Ceratocystis pirilliformis, Diaporthe australafricana, Fusarium ophioides, Paecilomyces lecythidis, and Sporothrix stenoceras.</title>
        <authorList>
            <person name="Aylward J."/>
            <person name="Wilson A.M."/>
            <person name="Visagie C.M."/>
            <person name="Spraker J."/>
            <person name="Barnes I."/>
            <person name="Buitendag C."/>
            <person name="Ceriani C."/>
            <person name="Del Mar Angel L."/>
            <person name="du Plessis D."/>
            <person name="Fuchs T."/>
            <person name="Gasser K."/>
            <person name="Kramer D."/>
            <person name="Li W."/>
            <person name="Munsamy K."/>
            <person name="Piso A."/>
            <person name="Price J.L."/>
            <person name="Sonnekus B."/>
            <person name="Thomas C."/>
            <person name="van der Nest A."/>
            <person name="van Dijk A."/>
            <person name="van Heerden A."/>
            <person name="van Vuuren N."/>
            <person name="Yilmaz N."/>
            <person name="Duong T.A."/>
            <person name="van der Merwe N.A."/>
            <person name="Wingfield M.J."/>
            <person name="Wingfield B.D."/>
        </authorList>
    </citation>
    <scope>NUCLEOTIDE SEQUENCE [LARGE SCALE GENOMIC DNA]</scope>
    <source>
        <strain evidence="2 3">CMW 18300</strain>
    </source>
</reference>
<sequence>MANVEARSLAALNQIAAHPPQYPINPTERHETLTLYISRVPGCRDIILSTFKPQRKNVGGDDVANSLYYIHLDTPGDDMLAPRGAASGDNDTSRPSMESTRTQDRPKIARKPLPSTARVSHQLQDQELPSDADATPTALPDAATAPFEQLKYPPLSTSSHDKENIPVGRDAGAADSDPFHDEPAQAPAQPTPAKNSMDYYSPGSVVRKPLGPRPLSTGPPSPRREFNPHEPIEQAAGVVKPSTPPTPDDARPNLPARPAPAPLRLDQLPPQTFDDIRETQSPAIRSPGFQAPYTPSRSPSPQSKQKPFTPFSLSIIRRDPGTGHQWNIGKVSSFQSTIIVAQDPQNPDSPKIAQYPKGYPAINVHIETSGYARFRNFPTALPKMSDLPRMSLDSARPGSSGSAAVTRNMKELAASLQAQAQAQAEQQKSQGDTEEGFRRQVAMTYGKTWTSNLKEAFSGKRRERSSTNTSATDSAYNEPLDPPRAGFHRRHDSGNSTNSNDSMFGSLVPNPANNDTHHHNHPNHDHHTAEATATVAAAAAAAAANTTGPMKGKPEEPVIATRPGAGLRPKGYTFASPWDGRCDFRTSSNGRALKCQHIRNTTSQGFNPLVAAQALRDAAMPESNGGGGGGGGGGRSRARGMSASLPMGDMGNRVPVSELRFNLPSSDLFNSKEDRDRAVAEMKEGLGRLLVRSPGGHEYDDYDDDDREEPIFDFSGLGREKAGGGNRGKRAKLGKLLVHDEGLKMLDLVVAANMGIWWQAWERSF</sequence>
<evidence type="ECO:0000256" key="1">
    <source>
        <dbReference type="SAM" id="MobiDB-lite"/>
    </source>
</evidence>
<feature type="compositionally biased region" description="Low complexity" evidence="1">
    <location>
        <begin position="530"/>
        <end position="547"/>
    </location>
</feature>
<feature type="compositionally biased region" description="Low complexity" evidence="1">
    <location>
        <begin position="295"/>
        <end position="307"/>
    </location>
</feature>
<proteinExistence type="predicted"/>
<feature type="compositionally biased region" description="Basic and acidic residues" evidence="1">
    <location>
        <begin position="222"/>
        <end position="232"/>
    </location>
</feature>
<accession>A0ABR3WZM2</accession>
<feature type="region of interest" description="Disordered" evidence="1">
    <location>
        <begin position="619"/>
        <end position="641"/>
    </location>
</feature>
<comment type="caution">
    <text evidence="2">The sequence shown here is derived from an EMBL/GenBank/DDBJ whole genome shotgun (WGS) entry which is preliminary data.</text>
</comment>
<feature type="compositionally biased region" description="Low complexity" evidence="1">
    <location>
        <begin position="184"/>
        <end position="193"/>
    </location>
</feature>
<gene>
    <name evidence="2" type="ORF">Daus18300_005653</name>
</gene>
<organism evidence="2 3">
    <name type="scientific">Diaporthe australafricana</name>
    <dbReference type="NCBI Taxonomy" id="127596"/>
    <lineage>
        <taxon>Eukaryota</taxon>
        <taxon>Fungi</taxon>
        <taxon>Dikarya</taxon>
        <taxon>Ascomycota</taxon>
        <taxon>Pezizomycotina</taxon>
        <taxon>Sordariomycetes</taxon>
        <taxon>Sordariomycetidae</taxon>
        <taxon>Diaporthales</taxon>
        <taxon>Diaporthaceae</taxon>
        <taxon>Diaporthe</taxon>
    </lineage>
</organism>
<evidence type="ECO:0008006" key="4">
    <source>
        <dbReference type="Google" id="ProtNLM"/>
    </source>
</evidence>
<feature type="region of interest" description="Disordered" evidence="1">
    <location>
        <begin position="455"/>
        <end position="565"/>
    </location>
</feature>